<evidence type="ECO:0000313" key="1">
    <source>
        <dbReference type="EMBL" id="CAJ1963113.1"/>
    </source>
</evidence>
<accession>A0AA86T4X6</accession>
<dbReference type="Proteomes" id="UP001189624">
    <property type="component" value="Chromosome 6"/>
</dbReference>
<dbReference type="AlphaFoldDB" id="A0AA86T4X6"/>
<gene>
    <name evidence="1" type="ORF">AYBTSS11_LOCUS19601</name>
</gene>
<name>A0AA86T4X6_9FABA</name>
<protein>
    <submittedName>
        <fullName evidence="1">Uncharacterized protein</fullName>
    </submittedName>
</protein>
<dbReference type="EMBL" id="OY731403">
    <property type="protein sequence ID" value="CAJ1963113.1"/>
    <property type="molecule type" value="Genomic_DNA"/>
</dbReference>
<proteinExistence type="predicted"/>
<organism evidence="1 2">
    <name type="scientific">Sphenostylis stenocarpa</name>
    <dbReference type="NCBI Taxonomy" id="92480"/>
    <lineage>
        <taxon>Eukaryota</taxon>
        <taxon>Viridiplantae</taxon>
        <taxon>Streptophyta</taxon>
        <taxon>Embryophyta</taxon>
        <taxon>Tracheophyta</taxon>
        <taxon>Spermatophyta</taxon>
        <taxon>Magnoliopsida</taxon>
        <taxon>eudicotyledons</taxon>
        <taxon>Gunneridae</taxon>
        <taxon>Pentapetalae</taxon>
        <taxon>rosids</taxon>
        <taxon>fabids</taxon>
        <taxon>Fabales</taxon>
        <taxon>Fabaceae</taxon>
        <taxon>Papilionoideae</taxon>
        <taxon>50 kb inversion clade</taxon>
        <taxon>NPAAA clade</taxon>
        <taxon>indigoferoid/millettioid clade</taxon>
        <taxon>Phaseoleae</taxon>
        <taxon>Sphenostylis</taxon>
    </lineage>
</organism>
<dbReference type="Gramene" id="rna-AYBTSS11_LOCUS19601">
    <property type="protein sequence ID" value="CAJ1963113.1"/>
    <property type="gene ID" value="gene-AYBTSS11_LOCUS19601"/>
</dbReference>
<sequence>MGLWGHTELMPEQLPFGHMLIGSGTCTAIPSPNITFIILHVPHQSHQPTSTQLTTTAIPYCNWHTSKVFPESSRAPCIHFDPQKNGSLGKAHEQHWDTITARHMAHTKAEDPFVLHDHEYGHELEHKHCTE</sequence>
<reference evidence="1" key="1">
    <citation type="submission" date="2023-10" db="EMBL/GenBank/DDBJ databases">
        <authorList>
            <person name="Domelevo Entfellner J.-B."/>
        </authorList>
    </citation>
    <scope>NUCLEOTIDE SEQUENCE</scope>
</reference>
<keyword evidence="2" id="KW-1185">Reference proteome</keyword>
<evidence type="ECO:0000313" key="2">
    <source>
        <dbReference type="Proteomes" id="UP001189624"/>
    </source>
</evidence>